<feature type="transmembrane region" description="Helical" evidence="1">
    <location>
        <begin position="336"/>
        <end position="356"/>
    </location>
</feature>
<evidence type="ECO:0000313" key="3">
    <source>
        <dbReference type="EMBL" id="KXW58922.1"/>
    </source>
</evidence>
<feature type="transmembrane region" description="Helical" evidence="1">
    <location>
        <begin position="439"/>
        <end position="461"/>
    </location>
</feature>
<sequence>MGHSLQCVLGSRKRSAGLAWSGKLTRWSAHGDELVQLGWFLVCQCSLFSILTDSQRLSFQSMSQLHLFLLELSSQLGTRFLLVVCLGFLTGLEFREYLLTRHLEHPLAIGSSRTYAFISALGFILYNLNPVGLLYLGGMLFLITLFVQFYHHKLQVGQKGIHQFLIGMLVYTYGPSAQLFPLWFLILLFVTVVLVLGARPLTHHLIATMDRLELLTLSKFLLLSAVILPLLPKEYPFKNLPLTPFSVWMAVVVISAISYAGYLLRRYVFKGSGYLVTGLLGGIYSSTATIVVLARSSAPPSAPLAQIHGGILGAVGMMYVRLLLLVIVMAPMLLRYCALPLLGGGMIALGLAWLSQHKTDKKIPDTLDNISNSNPLALRTALLFALLFVLMTALTHFILQDFGSGGIEILALVIGFTDINPFIMSLLNDSRHDLSLAQSAGALIMAAGSNIVLESGYTLILGNHARNRGIFLKLLGLGSATLLFGLGMF</sequence>
<feature type="transmembrane region" description="Helical" evidence="1">
    <location>
        <begin position="376"/>
        <end position="399"/>
    </location>
</feature>
<comment type="caution">
    <text evidence="3">The sequence shown here is derived from an EMBL/GenBank/DDBJ whole genome shotgun (WGS) entry which is preliminary data.</text>
</comment>
<feature type="transmembrane region" description="Helical" evidence="1">
    <location>
        <begin position="214"/>
        <end position="231"/>
    </location>
</feature>
<feature type="transmembrane region" description="Helical" evidence="1">
    <location>
        <begin position="243"/>
        <end position="262"/>
    </location>
</feature>
<gene>
    <name evidence="3" type="ORF">FEMY_04420</name>
</gene>
<dbReference type="Proteomes" id="UP000075653">
    <property type="component" value="Unassembled WGS sequence"/>
</dbReference>
<organism evidence="3 4">
    <name type="scientific">Ferrovum myxofaciens</name>
    <dbReference type="NCBI Taxonomy" id="416213"/>
    <lineage>
        <taxon>Bacteria</taxon>
        <taxon>Pseudomonadati</taxon>
        <taxon>Pseudomonadota</taxon>
        <taxon>Betaproteobacteria</taxon>
        <taxon>Ferrovales</taxon>
        <taxon>Ferrovaceae</taxon>
        <taxon>Ferrovum</taxon>
    </lineage>
</organism>
<proteinExistence type="predicted"/>
<dbReference type="PANTHER" id="PTHR39084">
    <property type="entry name" value="MEMBRANE PROTEIN-RELATED"/>
    <property type="match status" value="1"/>
</dbReference>
<keyword evidence="1" id="KW-0812">Transmembrane</keyword>
<dbReference type="Pfam" id="PF13194">
    <property type="entry name" value="DUF4010"/>
    <property type="match status" value="1"/>
</dbReference>
<evidence type="ECO:0000313" key="4">
    <source>
        <dbReference type="Proteomes" id="UP000075653"/>
    </source>
</evidence>
<name>A0A149W0C1_9PROT</name>
<accession>A0A149W0C1</accession>
<feature type="transmembrane region" description="Helical" evidence="1">
    <location>
        <begin position="307"/>
        <end position="329"/>
    </location>
</feature>
<feature type="transmembrane region" description="Helical" evidence="1">
    <location>
        <begin position="274"/>
        <end position="295"/>
    </location>
</feature>
<keyword evidence="1" id="KW-0472">Membrane</keyword>
<dbReference type="PATRIC" id="fig|1789004.3.peg.443"/>
<evidence type="ECO:0000259" key="2">
    <source>
        <dbReference type="Pfam" id="PF13194"/>
    </source>
</evidence>
<keyword evidence="4" id="KW-1185">Reference proteome</keyword>
<feature type="domain" description="DUF4010" evidence="2">
    <location>
        <begin position="252"/>
        <end position="462"/>
    </location>
</feature>
<feature type="transmembrane region" description="Helical" evidence="1">
    <location>
        <begin position="132"/>
        <end position="149"/>
    </location>
</feature>
<dbReference type="AlphaFoldDB" id="A0A149W0C1"/>
<dbReference type="EMBL" id="LRRD01000007">
    <property type="protein sequence ID" value="KXW58922.1"/>
    <property type="molecule type" value="Genomic_DNA"/>
</dbReference>
<reference evidence="3 4" key="1">
    <citation type="submission" date="2016-01" db="EMBL/GenBank/DDBJ databases">
        <title>Genome sequence of the acidophilic iron oxidising Ferrovum strain Z-31.</title>
        <authorList>
            <person name="Poehlein A."/>
            <person name="Ullrich S.R."/>
            <person name="Schloemann M."/>
            <person name="Muehling M."/>
            <person name="Daniel R."/>
        </authorList>
    </citation>
    <scope>NUCLEOTIDE SEQUENCE [LARGE SCALE GENOMIC DNA]</scope>
    <source>
        <strain evidence="3 4">Z-31</strain>
    </source>
</reference>
<feature type="transmembrane region" description="Helical" evidence="1">
    <location>
        <begin position="470"/>
        <end position="488"/>
    </location>
</feature>
<dbReference type="PANTHER" id="PTHR39084:SF1">
    <property type="entry name" value="DUF4010 DOMAIN-CONTAINING PROTEIN"/>
    <property type="match status" value="1"/>
</dbReference>
<protein>
    <recommendedName>
        <fullName evidence="2">DUF4010 domain-containing protein</fullName>
    </recommendedName>
</protein>
<evidence type="ECO:0000256" key="1">
    <source>
        <dbReference type="SAM" id="Phobius"/>
    </source>
</evidence>
<dbReference type="InterPro" id="IPR025105">
    <property type="entry name" value="DUF4010"/>
</dbReference>
<keyword evidence="1" id="KW-1133">Transmembrane helix</keyword>
<feature type="transmembrane region" description="Helical" evidence="1">
    <location>
        <begin position="406"/>
        <end position="427"/>
    </location>
</feature>
<feature type="transmembrane region" description="Helical" evidence="1">
    <location>
        <begin position="180"/>
        <end position="202"/>
    </location>
</feature>
<dbReference type="STRING" id="1789004.FEMY_04420"/>